<keyword evidence="1" id="KW-0812">Transmembrane</keyword>
<dbReference type="OrthoDB" id="3577600at2"/>
<sequence length="171" mass="17943">MECPAVSVSFLILFLSGLLILAGIVGAIVQIWPSGPFIAGGIFLWAFNVNTPLAWSVFVIALVVLAVAFVAKFVIPGRKLAQSGIPNSTLIAGLVGAVVGYFIIPVVGFIVGLIAVIYAMEYLRLQSPQDAWKATLEALKIVGLSIVIELLAALVATTAWIGGLIFTALGY</sequence>
<dbReference type="InterPro" id="IPR007403">
    <property type="entry name" value="DUF456"/>
</dbReference>
<feature type="transmembrane region" description="Helical" evidence="1">
    <location>
        <begin position="87"/>
        <end position="120"/>
    </location>
</feature>
<gene>
    <name evidence="2" type="ORF">EII11_04715</name>
</gene>
<evidence type="ECO:0000313" key="2">
    <source>
        <dbReference type="EMBL" id="RRC95721.1"/>
    </source>
</evidence>
<keyword evidence="3" id="KW-1185">Reference proteome</keyword>
<keyword evidence="1" id="KW-1133">Transmembrane helix</keyword>
<feature type="transmembrane region" description="Helical" evidence="1">
    <location>
        <begin position="12"/>
        <end position="33"/>
    </location>
</feature>
<feature type="transmembrane region" description="Helical" evidence="1">
    <location>
        <begin position="140"/>
        <end position="169"/>
    </location>
</feature>
<dbReference type="Proteomes" id="UP000280444">
    <property type="component" value="Unassembled WGS sequence"/>
</dbReference>
<feature type="transmembrane region" description="Helical" evidence="1">
    <location>
        <begin position="53"/>
        <end position="75"/>
    </location>
</feature>
<protein>
    <submittedName>
        <fullName evidence="2">DUF456 domain-containing protein</fullName>
    </submittedName>
</protein>
<accession>A0A3P1SEJ9</accession>
<keyword evidence="1" id="KW-0472">Membrane</keyword>
<dbReference type="Pfam" id="PF04306">
    <property type="entry name" value="DUF456"/>
    <property type="match status" value="1"/>
</dbReference>
<reference evidence="2 3" key="1">
    <citation type="submission" date="2018-11" db="EMBL/GenBank/DDBJ databases">
        <title>Genomes From Bacteria Associated with the Canine Oral Cavity: a Test Case for Automated Genome-Based Taxonomic Assignment.</title>
        <authorList>
            <person name="Coil D.A."/>
            <person name="Jospin G."/>
            <person name="Darling A.E."/>
            <person name="Wallis C."/>
            <person name="Davis I.J."/>
            <person name="Harris S."/>
            <person name="Eisen J.A."/>
            <person name="Holcombe L.J."/>
            <person name="O'Flynn C."/>
        </authorList>
    </citation>
    <scope>NUCLEOTIDE SEQUENCE [LARGE SCALE GENOMIC DNA]</scope>
    <source>
        <strain evidence="2 3">OH770</strain>
    </source>
</reference>
<dbReference type="AlphaFoldDB" id="A0A3P1SEJ9"/>
<evidence type="ECO:0000313" key="3">
    <source>
        <dbReference type="Proteomes" id="UP000280444"/>
    </source>
</evidence>
<name>A0A3P1SEJ9_9ACTO</name>
<organism evidence="2 3">
    <name type="scientific">Schaalia canis</name>
    <dbReference type="NCBI Taxonomy" id="100469"/>
    <lineage>
        <taxon>Bacteria</taxon>
        <taxon>Bacillati</taxon>
        <taxon>Actinomycetota</taxon>
        <taxon>Actinomycetes</taxon>
        <taxon>Actinomycetales</taxon>
        <taxon>Actinomycetaceae</taxon>
        <taxon>Schaalia</taxon>
    </lineage>
</organism>
<evidence type="ECO:0000256" key="1">
    <source>
        <dbReference type="SAM" id="Phobius"/>
    </source>
</evidence>
<dbReference type="EMBL" id="RQZF01000003">
    <property type="protein sequence ID" value="RRC95721.1"/>
    <property type="molecule type" value="Genomic_DNA"/>
</dbReference>
<proteinExistence type="predicted"/>
<comment type="caution">
    <text evidence="2">The sequence shown here is derived from an EMBL/GenBank/DDBJ whole genome shotgun (WGS) entry which is preliminary data.</text>
</comment>